<feature type="compositionally biased region" description="Basic and acidic residues" evidence="1">
    <location>
        <begin position="125"/>
        <end position="137"/>
    </location>
</feature>
<organism evidence="2 3">
    <name type="scientific">Phanerochaete carnosa (strain HHB-10118-sp)</name>
    <name type="common">White-rot fungus</name>
    <name type="synonym">Peniophora carnosa</name>
    <dbReference type="NCBI Taxonomy" id="650164"/>
    <lineage>
        <taxon>Eukaryota</taxon>
        <taxon>Fungi</taxon>
        <taxon>Dikarya</taxon>
        <taxon>Basidiomycota</taxon>
        <taxon>Agaricomycotina</taxon>
        <taxon>Agaricomycetes</taxon>
        <taxon>Polyporales</taxon>
        <taxon>Phanerochaetaceae</taxon>
        <taxon>Phanerochaete</taxon>
    </lineage>
</organism>
<accession>K5WKX1</accession>
<feature type="compositionally biased region" description="Polar residues" evidence="1">
    <location>
        <begin position="187"/>
        <end position="201"/>
    </location>
</feature>
<feature type="region of interest" description="Disordered" evidence="1">
    <location>
        <begin position="178"/>
        <end position="224"/>
    </location>
</feature>
<dbReference type="AlphaFoldDB" id="K5WKX1"/>
<evidence type="ECO:0000256" key="1">
    <source>
        <dbReference type="SAM" id="MobiDB-lite"/>
    </source>
</evidence>
<sequence>MAAIPPPGTWNICRSVRQVPGLSVKEQKALKTYLSTLCKKYLDLQKLWQDQDAKAKATLHREARTGFPLLSRYKDEWPVAFVLRSFLIGSRSKSKTPAHASRKPGKKVKSVPARPKRPMSSPSVRFDEIRESSADDHPESEDETTRASGYISSVRNGHGHEVSTTDPAAEMAVVHDPEDEGGHRFSSDTTQVLNHNGPTREQSTHADGSIDPMQPSESDLMYPAETKLSMEEVRVF</sequence>
<dbReference type="EMBL" id="JH930477">
    <property type="protein sequence ID" value="EKM50907.1"/>
    <property type="molecule type" value="Genomic_DNA"/>
</dbReference>
<feature type="compositionally biased region" description="Basic residues" evidence="1">
    <location>
        <begin position="93"/>
        <end position="117"/>
    </location>
</feature>
<evidence type="ECO:0000313" key="2">
    <source>
        <dbReference type="EMBL" id="EKM50907.1"/>
    </source>
</evidence>
<reference evidence="2 3" key="1">
    <citation type="journal article" date="2012" name="BMC Genomics">
        <title>Comparative genomics of the white-rot fungi, Phanerochaete carnosa and P. chrysosporium, to elucidate the genetic basis of the distinct wood types they colonize.</title>
        <authorList>
            <person name="Suzuki H."/>
            <person name="MacDonald J."/>
            <person name="Syed K."/>
            <person name="Salamov A."/>
            <person name="Hori C."/>
            <person name="Aerts A."/>
            <person name="Henrissat B."/>
            <person name="Wiebenga A."/>
            <person name="vanKuyk P.A."/>
            <person name="Barry K."/>
            <person name="Lindquist E."/>
            <person name="LaButti K."/>
            <person name="Lapidus A."/>
            <person name="Lucas S."/>
            <person name="Coutinho P."/>
            <person name="Gong Y."/>
            <person name="Samejima M."/>
            <person name="Mahadevan R."/>
            <person name="Abou-Zaid M."/>
            <person name="de Vries R.P."/>
            <person name="Igarashi K."/>
            <person name="Yadav J.S."/>
            <person name="Grigoriev I.V."/>
            <person name="Master E.R."/>
        </authorList>
    </citation>
    <scope>NUCLEOTIDE SEQUENCE [LARGE SCALE GENOMIC DNA]</scope>
    <source>
        <strain evidence="2 3">HHB-10118-sp</strain>
    </source>
</reference>
<feature type="region of interest" description="Disordered" evidence="1">
    <location>
        <begin position="93"/>
        <end position="147"/>
    </location>
</feature>
<dbReference type="RefSeq" id="XP_007400074.1">
    <property type="nucleotide sequence ID" value="XM_007400012.1"/>
</dbReference>
<dbReference type="Proteomes" id="UP000008370">
    <property type="component" value="Unassembled WGS sequence"/>
</dbReference>
<dbReference type="GeneID" id="18910436"/>
<keyword evidence="3" id="KW-1185">Reference proteome</keyword>
<gene>
    <name evidence="2" type="ORF">PHACADRAFT_187554</name>
</gene>
<proteinExistence type="predicted"/>
<dbReference type="OrthoDB" id="2686745at2759"/>
<name>K5WKX1_PHACS</name>
<evidence type="ECO:0000313" key="3">
    <source>
        <dbReference type="Proteomes" id="UP000008370"/>
    </source>
</evidence>
<dbReference type="KEGG" id="pco:PHACADRAFT_187554"/>
<dbReference type="HOGENOM" id="CLU_1154062_0_0_1"/>
<dbReference type="InParanoid" id="K5WKX1"/>
<protein>
    <submittedName>
        <fullName evidence="2">Uncharacterized protein</fullName>
    </submittedName>
</protein>